<name>A0A849HD68_9MICO</name>
<feature type="domain" description="FAD-binding" evidence="3">
    <location>
        <begin position="5"/>
        <end position="367"/>
    </location>
</feature>
<dbReference type="Gene3D" id="3.50.50.60">
    <property type="entry name" value="FAD/NAD(P)-binding domain"/>
    <property type="match status" value="1"/>
</dbReference>
<sequence>MRTVETDVLVVGAGPAGLTTTALLARDGIPVIAVNKYPDCAHTPRAHITNQRAMEVFRDLGVEEQVLARALPGDQMGHNVWATSVAGRELARMYAWGSGPQRKGDYENASPCTMVNIGQHDLEPVLRDRALELGADLRFNTELVEITQDETAVTATVLDRVTDERYVIRARYAVGADGGRSLVAESLGFPFEGETGLGTAVNIWLEADLEKYRADRPGALFLTIQPGRDFWLGAGTFITVRPWNEWVLIVVYDPEKETIDLTEEGLTARARKVIGDPDVPIRIKNVSQWQLNHVVATRYRNGRVFLAGDAAHRHPPANGLGSNTSVQDGYNLAWKLSHVVRGLAGDALLDSYHDERQPVGRQVVDRALESVGVFGRIPSIFGVEAGQSDEEGEAALERFFGDNDEGRDRRAKLQEALEANEFHFNAHGVELGQRYSSTAAVPDGPMPEYTKDPQLYYQPTTWPGAYLPHVWVVRDGKRVSTLDLAGQGEFTLLTGIGGEEWAAAAAKVGDELGVPIRAHLVGRGRDVDDAYAAWAGAREVAEDGAVLVRPDRYVGWRAQTLGDDPTGDLRSALRSILSTKE</sequence>
<dbReference type="Proteomes" id="UP000588586">
    <property type="component" value="Unassembled WGS sequence"/>
</dbReference>
<organism evidence="4 5">
    <name type="scientific">Knoellia koreensis</name>
    <dbReference type="NCBI Taxonomy" id="2730921"/>
    <lineage>
        <taxon>Bacteria</taxon>
        <taxon>Bacillati</taxon>
        <taxon>Actinomycetota</taxon>
        <taxon>Actinomycetes</taxon>
        <taxon>Micrococcales</taxon>
        <taxon>Intrasporangiaceae</taxon>
        <taxon>Knoellia</taxon>
    </lineage>
</organism>
<dbReference type="GO" id="GO:0016709">
    <property type="term" value="F:oxidoreductase activity, acting on paired donors, with incorporation or reduction of molecular oxygen, NAD(P)H as one donor, and incorporation of one atom of oxygen"/>
    <property type="evidence" value="ECO:0007669"/>
    <property type="project" value="UniProtKB-ARBA"/>
</dbReference>
<evidence type="ECO:0000313" key="4">
    <source>
        <dbReference type="EMBL" id="NNM47686.1"/>
    </source>
</evidence>
<dbReference type="Gene3D" id="3.40.30.120">
    <property type="match status" value="1"/>
</dbReference>
<dbReference type="InterPro" id="IPR002938">
    <property type="entry name" value="FAD-bd"/>
</dbReference>
<keyword evidence="4" id="KW-0503">Monooxygenase</keyword>
<dbReference type="SUPFAM" id="SSF51905">
    <property type="entry name" value="FAD/NAD(P)-binding domain"/>
    <property type="match status" value="1"/>
</dbReference>
<proteinExistence type="predicted"/>
<dbReference type="InterPro" id="IPR050641">
    <property type="entry name" value="RIFMO-like"/>
</dbReference>
<keyword evidence="2" id="KW-0274">FAD</keyword>
<reference evidence="4 5" key="1">
    <citation type="submission" date="2020-04" db="EMBL/GenBank/DDBJ databases">
        <title>Knoellia sp. isolate from air conditioner.</title>
        <authorList>
            <person name="Chea S."/>
            <person name="Kim D.-U."/>
        </authorList>
    </citation>
    <scope>NUCLEOTIDE SEQUENCE [LARGE SCALE GENOMIC DNA]</scope>
    <source>
        <strain evidence="4 5">DB2414S</strain>
    </source>
</reference>
<protein>
    <submittedName>
        <fullName evidence="4">FAD-dependent monooxygenase</fullName>
    </submittedName>
</protein>
<dbReference type="PRINTS" id="PR00420">
    <property type="entry name" value="RNGMNOXGNASE"/>
</dbReference>
<dbReference type="Gene3D" id="3.30.9.10">
    <property type="entry name" value="D-Amino Acid Oxidase, subunit A, domain 2"/>
    <property type="match status" value="1"/>
</dbReference>
<evidence type="ECO:0000313" key="5">
    <source>
        <dbReference type="Proteomes" id="UP000588586"/>
    </source>
</evidence>
<dbReference type="GO" id="GO:0071949">
    <property type="term" value="F:FAD binding"/>
    <property type="evidence" value="ECO:0007669"/>
    <property type="project" value="InterPro"/>
</dbReference>
<keyword evidence="4" id="KW-0560">Oxidoreductase</keyword>
<dbReference type="PANTHER" id="PTHR43004">
    <property type="entry name" value="TRK SYSTEM POTASSIUM UPTAKE PROTEIN"/>
    <property type="match status" value="1"/>
</dbReference>
<keyword evidence="5" id="KW-1185">Reference proteome</keyword>
<dbReference type="PANTHER" id="PTHR43004:SF8">
    <property type="entry name" value="FAD-BINDING DOMAIN-CONTAINING PROTEIN-RELATED"/>
    <property type="match status" value="1"/>
</dbReference>
<accession>A0A849HD68</accession>
<dbReference type="Pfam" id="PF21274">
    <property type="entry name" value="Rng_hyd_C"/>
    <property type="match status" value="1"/>
</dbReference>
<dbReference type="RefSeq" id="WP_171244797.1">
    <property type="nucleotide sequence ID" value="NZ_JABEPQ010000004.1"/>
</dbReference>
<dbReference type="AlphaFoldDB" id="A0A849HD68"/>
<comment type="caution">
    <text evidence="4">The sequence shown here is derived from an EMBL/GenBank/DDBJ whole genome shotgun (WGS) entry which is preliminary data.</text>
</comment>
<dbReference type="Pfam" id="PF01494">
    <property type="entry name" value="FAD_binding_3"/>
    <property type="match status" value="1"/>
</dbReference>
<evidence type="ECO:0000259" key="3">
    <source>
        <dbReference type="Pfam" id="PF01494"/>
    </source>
</evidence>
<evidence type="ECO:0000256" key="1">
    <source>
        <dbReference type="ARBA" id="ARBA00022630"/>
    </source>
</evidence>
<gene>
    <name evidence="4" type="ORF">HJG52_16970</name>
</gene>
<keyword evidence="1" id="KW-0285">Flavoprotein</keyword>
<dbReference type="InterPro" id="IPR036188">
    <property type="entry name" value="FAD/NAD-bd_sf"/>
</dbReference>
<dbReference type="EMBL" id="JABEPQ010000004">
    <property type="protein sequence ID" value="NNM47686.1"/>
    <property type="molecule type" value="Genomic_DNA"/>
</dbReference>
<evidence type="ECO:0000256" key="2">
    <source>
        <dbReference type="ARBA" id="ARBA00022827"/>
    </source>
</evidence>